<dbReference type="Proteomes" id="UP000268093">
    <property type="component" value="Unassembled WGS sequence"/>
</dbReference>
<organism evidence="3 4">
    <name type="scientific">Jimgerdemannia flammicorona</name>
    <dbReference type="NCBI Taxonomy" id="994334"/>
    <lineage>
        <taxon>Eukaryota</taxon>
        <taxon>Fungi</taxon>
        <taxon>Fungi incertae sedis</taxon>
        <taxon>Mucoromycota</taxon>
        <taxon>Mucoromycotina</taxon>
        <taxon>Endogonomycetes</taxon>
        <taxon>Endogonales</taxon>
        <taxon>Endogonaceae</taxon>
        <taxon>Jimgerdemannia</taxon>
    </lineage>
</organism>
<dbReference type="GO" id="GO:0005737">
    <property type="term" value="C:cytoplasm"/>
    <property type="evidence" value="ECO:0007669"/>
    <property type="project" value="TreeGrafter"/>
</dbReference>
<keyword evidence="2" id="KW-0378">Hydrolase</keyword>
<comment type="caution">
    <text evidence="3">The sequence shown here is derived from an EMBL/GenBank/DDBJ whole genome shotgun (WGS) entry which is preliminary data.</text>
</comment>
<gene>
    <name evidence="3" type="ORF">BC936DRAFT_145417</name>
</gene>
<dbReference type="GO" id="GO:0008239">
    <property type="term" value="F:dipeptidyl-peptidase activity"/>
    <property type="evidence" value="ECO:0007669"/>
    <property type="project" value="TreeGrafter"/>
</dbReference>
<keyword evidence="1" id="KW-0479">Metal-binding</keyword>
<evidence type="ECO:0000256" key="1">
    <source>
        <dbReference type="ARBA" id="ARBA00022723"/>
    </source>
</evidence>
<evidence type="ECO:0000313" key="3">
    <source>
        <dbReference type="EMBL" id="RUP47716.1"/>
    </source>
</evidence>
<evidence type="ECO:0000256" key="2">
    <source>
        <dbReference type="ARBA" id="ARBA00022801"/>
    </source>
</evidence>
<keyword evidence="4" id="KW-1185">Reference proteome</keyword>
<dbReference type="InterPro" id="IPR039461">
    <property type="entry name" value="Peptidase_M49"/>
</dbReference>
<dbReference type="PANTHER" id="PTHR23422">
    <property type="entry name" value="DIPEPTIDYL PEPTIDASE III-RELATED"/>
    <property type="match status" value="1"/>
</dbReference>
<dbReference type="GO" id="GO:0046872">
    <property type="term" value="F:metal ion binding"/>
    <property type="evidence" value="ECO:0007669"/>
    <property type="project" value="UniProtKB-KW"/>
</dbReference>
<dbReference type="AlphaFoldDB" id="A0A433DA44"/>
<name>A0A433DA44_9FUNG</name>
<proteinExistence type="predicted"/>
<dbReference type="PANTHER" id="PTHR23422:SF9">
    <property type="entry name" value="ZN-DEPENDENT HYDROLASE"/>
    <property type="match status" value="1"/>
</dbReference>
<accession>A0A433DA44</accession>
<sequence>MFTGDLPVHKRLSRFAVHEVGADLANLSPNEREAIPLLIKVGKLLDALYLRQVWSGNEELLGRLEAYNDEQLLTLFHMYKGPWAREDSNTPFIVDVPPRPEGANFYPEDMTKDEFEAWVTGLDEHDQKHAKGFYSVIQRNNKGELYHVPYSNEYGDILLQVANLFKHASRLVEDPSLSNFLYMRALAFENNKYLDSEVAWLKISKESKFEITAGPYEVYTDELHGYKSAFEFYLHMRDFPSSKLLEKFSSSLQYVEDHLPIPDEYKNRKLVAPPIVVVNQLFASGDGAFAVPMTAGCHQDRRLQARPHQECTGGQVCARAHPDRPANDRREPAEIRHVTSDDAHKIHLCSSRSDAFTTHILLHEVCHSNGPHHIVNCPEDTVRSRLQEFHSQIEEAKADIAGLFAAALLIKSGVIENVKPEEFWVTFLASAFRSIRFGITEAHGAGQAAQFNYLLDTGGFVHDASTGRYSVDFTRIEQAVSDLTRDILILQGDGDKELVRAFVTRYANNRPETRRTLERIEGAGVPVDIRPIYTVEKLFPHEPEVEATEEKIARLLAEADFL</sequence>
<evidence type="ECO:0000313" key="4">
    <source>
        <dbReference type="Proteomes" id="UP000268093"/>
    </source>
</evidence>
<reference evidence="3 4" key="1">
    <citation type="journal article" date="2018" name="New Phytol.">
        <title>Phylogenomics of Endogonaceae and evolution of mycorrhizas within Mucoromycota.</title>
        <authorList>
            <person name="Chang Y."/>
            <person name="Desiro A."/>
            <person name="Na H."/>
            <person name="Sandor L."/>
            <person name="Lipzen A."/>
            <person name="Clum A."/>
            <person name="Barry K."/>
            <person name="Grigoriev I.V."/>
            <person name="Martin F.M."/>
            <person name="Stajich J.E."/>
            <person name="Smith M.E."/>
            <person name="Bonito G."/>
            <person name="Spatafora J.W."/>
        </authorList>
    </citation>
    <scope>NUCLEOTIDE SEQUENCE [LARGE SCALE GENOMIC DNA]</scope>
    <source>
        <strain evidence="3 4">GMNB39</strain>
    </source>
</reference>
<protein>
    <recommendedName>
        <fullName evidence="5">Nudix hydrolase 3</fullName>
    </recommendedName>
</protein>
<dbReference type="EMBL" id="RBNI01004196">
    <property type="protein sequence ID" value="RUP47716.1"/>
    <property type="molecule type" value="Genomic_DNA"/>
</dbReference>
<dbReference type="OrthoDB" id="510307at2759"/>
<evidence type="ECO:0008006" key="5">
    <source>
        <dbReference type="Google" id="ProtNLM"/>
    </source>
</evidence>
<dbReference type="Gene3D" id="3.30.540.30">
    <property type="match status" value="1"/>
</dbReference>